<dbReference type="GO" id="GO:0008483">
    <property type="term" value="F:transaminase activity"/>
    <property type="evidence" value="ECO:0007669"/>
    <property type="project" value="UniProtKB-KW"/>
</dbReference>
<evidence type="ECO:0000313" key="7">
    <source>
        <dbReference type="Proteomes" id="UP000494246"/>
    </source>
</evidence>
<evidence type="ECO:0000259" key="5">
    <source>
        <dbReference type="Pfam" id="PF00155"/>
    </source>
</evidence>
<dbReference type="EMBL" id="CABWKH010000002">
    <property type="protein sequence ID" value="VWQ33945.1"/>
    <property type="molecule type" value="Genomic_DNA"/>
</dbReference>
<evidence type="ECO:0000256" key="3">
    <source>
        <dbReference type="ARBA" id="ARBA00022679"/>
    </source>
</evidence>
<dbReference type="PANTHER" id="PTHR42885">
    <property type="entry name" value="HISTIDINOL-PHOSPHATE AMINOTRANSFERASE-RELATED"/>
    <property type="match status" value="1"/>
</dbReference>
<keyword evidence="3" id="KW-0808">Transferase</keyword>
<dbReference type="InterPro" id="IPR015421">
    <property type="entry name" value="PyrdxlP-dep_Trfase_major"/>
</dbReference>
<dbReference type="Gene3D" id="3.90.1150.10">
    <property type="entry name" value="Aspartate Aminotransferase, domain 1"/>
    <property type="match status" value="1"/>
</dbReference>
<evidence type="ECO:0000256" key="1">
    <source>
        <dbReference type="ARBA" id="ARBA00001933"/>
    </source>
</evidence>
<dbReference type="RefSeq" id="WP_174772618.1">
    <property type="nucleotide sequence ID" value="NZ_CABWKH010000002.1"/>
</dbReference>
<name>A0A8U0LB69_BIFLI</name>
<sequence>MFKMEKFIDSRCTQTELKKKIDKHGKINLASNELLSAKLALIQSKSAIYHKANTYPYYPRLRQKYADLLGLDSERTEFFAGSDSAIYFLLSALRTRLDSAIVQFPNYENYFAYASLNDIPVTKWPLDSTKMSFSTEELIHLIDDSASLNTAVILTNPNGFTGSIISEDKMLELAKILYMKGFLLVIDLAYLAFSSQTLAFYTNHVADKFDNVILINSLSKSHGLASERFGYVYAAPEFIQYLRQWNGINSIGGSTYDLVAAYIQEDLVLQEIRQTVIRHRDELIDGLERSLSYSVSHSEGNFVFIRHSSDREKHAMIEKFYSRGYVIRDLGNISCLSDCSRITIPADDIMRDITNIILED</sequence>
<proteinExistence type="predicted"/>
<dbReference type="InterPro" id="IPR015424">
    <property type="entry name" value="PyrdxlP-dep_Trfase"/>
</dbReference>
<dbReference type="SUPFAM" id="SSF53383">
    <property type="entry name" value="PLP-dependent transferases"/>
    <property type="match status" value="1"/>
</dbReference>
<feature type="domain" description="Aminotransferase class I/classII large" evidence="5">
    <location>
        <begin position="26"/>
        <end position="346"/>
    </location>
</feature>
<organism evidence="6 7">
    <name type="scientific">Bifidobacterium longum subsp. infantis</name>
    <dbReference type="NCBI Taxonomy" id="1682"/>
    <lineage>
        <taxon>Bacteria</taxon>
        <taxon>Bacillati</taxon>
        <taxon>Actinomycetota</taxon>
        <taxon>Actinomycetes</taxon>
        <taxon>Bifidobacteriales</taxon>
        <taxon>Bifidobacteriaceae</taxon>
        <taxon>Bifidobacterium</taxon>
    </lineage>
</organism>
<dbReference type="Gene3D" id="3.40.640.10">
    <property type="entry name" value="Type I PLP-dependent aspartate aminotransferase-like (Major domain)"/>
    <property type="match status" value="1"/>
</dbReference>
<dbReference type="GO" id="GO:0030170">
    <property type="term" value="F:pyridoxal phosphate binding"/>
    <property type="evidence" value="ECO:0007669"/>
    <property type="project" value="InterPro"/>
</dbReference>
<dbReference type="InterPro" id="IPR015422">
    <property type="entry name" value="PyrdxlP-dep_Trfase_small"/>
</dbReference>
<comment type="cofactor">
    <cofactor evidence="1">
        <name>pyridoxal 5'-phosphate</name>
        <dbReference type="ChEBI" id="CHEBI:597326"/>
    </cofactor>
</comment>
<reference evidence="6 7" key="1">
    <citation type="submission" date="2019-10" db="EMBL/GenBank/DDBJ databases">
        <authorList>
            <consortium name="Melissa Lawson"/>
            <person name="O'neill I."/>
        </authorList>
    </citation>
    <scope>NUCLEOTIDE SEQUENCE [LARGE SCALE GENOMIC DNA]</scope>
    <source>
        <strain evidence="6">LH_23</strain>
    </source>
</reference>
<evidence type="ECO:0000256" key="2">
    <source>
        <dbReference type="ARBA" id="ARBA00022576"/>
    </source>
</evidence>
<dbReference type="Proteomes" id="UP000494246">
    <property type="component" value="Unassembled WGS sequence"/>
</dbReference>
<evidence type="ECO:0000313" key="6">
    <source>
        <dbReference type="EMBL" id="VWQ33945.1"/>
    </source>
</evidence>
<comment type="caution">
    <text evidence="6">The sequence shown here is derived from an EMBL/GenBank/DDBJ whole genome shotgun (WGS) entry which is preliminary data.</text>
</comment>
<protein>
    <submittedName>
        <fullName evidence="6">Histidinol-phosphate aminotransferase</fullName>
    </submittedName>
</protein>
<keyword evidence="2 6" id="KW-0032">Aminotransferase</keyword>
<dbReference type="CDD" id="cd00609">
    <property type="entry name" value="AAT_like"/>
    <property type="match status" value="1"/>
</dbReference>
<dbReference type="Pfam" id="PF00155">
    <property type="entry name" value="Aminotran_1_2"/>
    <property type="match status" value="1"/>
</dbReference>
<dbReference type="InterPro" id="IPR004839">
    <property type="entry name" value="Aminotransferase_I/II_large"/>
</dbReference>
<keyword evidence="4" id="KW-0663">Pyridoxal phosphate</keyword>
<dbReference type="PANTHER" id="PTHR42885:SF2">
    <property type="entry name" value="HISTIDINOL-PHOSPHATE AMINOTRANSFERASE"/>
    <property type="match status" value="1"/>
</dbReference>
<dbReference type="AlphaFoldDB" id="A0A8U0LB69"/>
<evidence type="ECO:0000256" key="4">
    <source>
        <dbReference type="ARBA" id="ARBA00022898"/>
    </source>
</evidence>
<accession>A0A8U0LB69</accession>
<gene>
    <name evidence="6" type="primary">hisC_1</name>
    <name evidence="6" type="ORF">BIFLH23_00584</name>
</gene>